<sequence length="294" mass="32867">MGEQEQPESNYLLPYNDLETRRLRLQHDLIKSYMGTLVLAPIDLEMKGLKVLDSGTFDGIATPVSSFQVIGYWLSEAAKLMQEPILVGTDISPVVFPLKRADGPSFYVQSVTEPWPKEWKGTFDLVHQRLVLAGTTPEIGRGAVKAMVELAKPGTGWVQFVEGALQHLSNEQKAKYPSLYRFQNLCGRMLPGLGWNPKVGLQIKGWLEELGLDVSEKIMEIPVGVSNPDPRLGAMAKQNLLEVVENFREAARGLPEGFEVSAQDFDDVLNDIKIEVDTVGELLRFNCVWGRRQQ</sequence>
<keyword evidence="2" id="KW-1185">Reference proteome</keyword>
<dbReference type="SUPFAM" id="SSF53335">
    <property type="entry name" value="S-adenosyl-L-methionine-dependent methyltransferases"/>
    <property type="match status" value="1"/>
</dbReference>
<evidence type="ECO:0000313" key="1">
    <source>
        <dbReference type="EMBL" id="RDW70936.1"/>
    </source>
</evidence>
<dbReference type="STRING" id="1849047.A0A3D8RAD9"/>
<accession>A0A3D8RAD9</accession>
<dbReference type="OrthoDB" id="184880at2759"/>
<name>A0A3D8RAD9_9HELO</name>
<dbReference type="Gene3D" id="3.40.50.150">
    <property type="entry name" value="Vaccinia Virus protein VP39"/>
    <property type="match status" value="1"/>
</dbReference>
<proteinExistence type="predicted"/>
<dbReference type="InterPro" id="IPR029063">
    <property type="entry name" value="SAM-dependent_MTases_sf"/>
</dbReference>
<reference evidence="1 2" key="1">
    <citation type="journal article" date="2018" name="IMA Fungus">
        <title>IMA Genome-F 9: Draft genome sequence of Annulohypoxylon stygium, Aspergillus mulundensis, Berkeleyomyces basicola (syn. Thielaviopsis basicola), Ceratocystis smalleyi, two Cercospora beticola strains, Coleophoma cylindrospora, Fusarium fracticaudum, Phialophora cf. hyalina, and Morchella septimelata.</title>
        <authorList>
            <person name="Wingfield B.D."/>
            <person name="Bills G.F."/>
            <person name="Dong Y."/>
            <person name="Huang W."/>
            <person name="Nel W.J."/>
            <person name="Swalarsk-Parry B.S."/>
            <person name="Vaghefi N."/>
            <person name="Wilken P.M."/>
            <person name="An Z."/>
            <person name="de Beer Z.W."/>
            <person name="De Vos L."/>
            <person name="Chen L."/>
            <person name="Duong T.A."/>
            <person name="Gao Y."/>
            <person name="Hammerbacher A."/>
            <person name="Kikkert J.R."/>
            <person name="Li Y."/>
            <person name="Li H."/>
            <person name="Li K."/>
            <person name="Li Q."/>
            <person name="Liu X."/>
            <person name="Ma X."/>
            <person name="Naidoo K."/>
            <person name="Pethybridge S.J."/>
            <person name="Sun J."/>
            <person name="Steenkamp E.T."/>
            <person name="van der Nest M.A."/>
            <person name="van Wyk S."/>
            <person name="Wingfield M.J."/>
            <person name="Xiong C."/>
            <person name="Yue Q."/>
            <person name="Zhang X."/>
        </authorList>
    </citation>
    <scope>NUCLEOTIDE SEQUENCE [LARGE SCALE GENOMIC DNA]</scope>
    <source>
        <strain evidence="1 2">BP6252</strain>
    </source>
</reference>
<dbReference type="Proteomes" id="UP000256645">
    <property type="component" value="Unassembled WGS sequence"/>
</dbReference>
<evidence type="ECO:0000313" key="2">
    <source>
        <dbReference type="Proteomes" id="UP000256645"/>
    </source>
</evidence>
<dbReference type="EMBL" id="PDLM01000008">
    <property type="protein sequence ID" value="RDW70936.1"/>
    <property type="molecule type" value="Genomic_DNA"/>
</dbReference>
<organism evidence="1 2">
    <name type="scientific">Coleophoma cylindrospora</name>
    <dbReference type="NCBI Taxonomy" id="1849047"/>
    <lineage>
        <taxon>Eukaryota</taxon>
        <taxon>Fungi</taxon>
        <taxon>Dikarya</taxon>
        <taxon>Ascomycota</taxon>
        <taxon>Pezizomycotina</taxon>
        <taxon>Leotiomycetes</taxon>
        <taxon>Helotiales</taxon>
        <taxon>Dermateaceae</taxon>
        <taxon>Coleophoma</taxon>
    </lineage>
</organism>
<comment type="caution">
    <text evidence="1">The sequence shown here is derived from an EMBL/GenBank/DDBJ whole genome shotgun (WGS) entry which is preliminary data.</text>
</comment>
<dbReference type="AlphaFoldDB" id="A0A3D8RAD9"/>
<protein>
    <submittedName>
        <fullName evidence="1">Uncharacterized protein</fullName>
    </submittedName>
</protein>
<gene>
    <name evidence="1" type="ORF">BP6252_07499</name>
</gene>